<reference evidence="4 5" key="1">
    <citation type="submission" date="2017-03" db="EMBL/GenBank/DDBJ databases">
        <title>WGS assembly of Porphyra umbilicalis.</title>
        <authorList>
            <person name="Brawley S.H."/>
            <person name="Blouin N.A."/>
            <person name="Ficko-Blean E."/>
            <person name="Wheeler G.L."/>
            <person name="Lohr M."/>
            <person name="Goodson H.V."/>
            <person name="Jenkins J.W."/>
            <person name="Blaby-Haas C.E."/>
            <person name="Helliwell K.E."/>
            <person name="Chan C."/>
            <person name="Marriage T."/>
            <person name="Bhattacharya D."/>
            <person name="Klein A.S."/>
            <person name="Badis Y."/>
            <person name="Brodie J."/>
            <person name="Cao Y."/>
            <person name="Collen J."/>
            <person name="Dittami S.M."/>
            <person name="Gachon C.M."/>
            <person name="Green B.R."/>
            <person name="Karpowicz S."/>
            <person name="Kim J.W."/>
            <person name="Kudahl U."/>
            <person name="Lin S."/>
            <person name="Michel G."/>
            <person name="Mittag M."/>
            <person name="Olson B.J."/>
            <person name="Pangilinan J."/>
            <person name="Peng Y."/>
            <person name="Qiu H."/>
            <person name="Shu S."/>
            <person name="Singer J.T."/>
            <person name="Smith A.G."/>
            <person name="Sprecher B.N."/>
            <person name="Wagner V."/>
            <person name="Wang W."/>
            <person name="Wang Z.-Y."/>
            <person name="Yan J."/>
            <person name="Yarish C."/>
            <person name="Zoeuner-Riek S."/>
            <person name="Zhuang Y."/>
            <person name="Zou Y."/>
            <person name="Lindquist E.A."/>
            <person name="Grimwood J."/>
            <person name="Barry K."/>
            <person name="Rokhsar D.S."/>
            <person name="Schmutz J."/>
            <person name="Stiller J.W."/>
            <person name="Grossman A.R."/>
            <person name="Prochnik S.E."/>
        </authorList>
    </citation>
    <scope>NUCLEOTIDE SEQUENCE [LARGE SCALE GENOMIC DNA]</scope>
    <source>
        <strain evidence="4">4086291</strain>
    </source>
</reference>
<evidence type="ECO:0000256" key="2">
    <source>
        <dbReference type="ARBA" id="ARBA00022679"/>
    </source>
</evidence>
<dbReference type="Proteomes" id="UP000218209">
    <property type="component" value="Unassembled WGS sequence"/>
</dbReference>
<dbReference type="PANTHER" id="PTHR10291:SF43">
    <property type="entry name" value="DEHYDRODOLICHYL DIPHOSPHATE SYNTHASE COMPLEX SUBUNIT DHDDS"/>
    <property type="match status" value="1"/>
</dbReference>
<evidence type="ECO:0000313" key="5">
    <source>
        <dbReference type="Proteomes" id="UP000218209"/>
    </source>
</evidence>
<dbReference type="GO" id="GO:0016094">
    <property type="term" value="P:polyprenol biosynthetic process"/>
    <property type="evidence" value="ECO:0007669"/>
    <property type="project" value="TreeGrafter"/>
</dbReference>
<keyword evidence="3" id="KW-0812">Transmembrane</keyword>
<organism evidence="4 5">
    <name type="scientific">Porphyra umbilicalis</name>
    <name type="common">Purple laver</name>
    <name type="synonym">Red alga</name>
    <dbReference type="NCBI Taxonomy" id="2786"/>
    <lineage>
        <taxon>Eukaryota</taxon>
        <taxon>Rhodophyta</taxon>
        <taxon>Bangiophyceae</taxon>
        <taxon>Bangiales</taxon>
        <taxon>Bangiaceae</taxon>
        <taxon>Porphyra</taxon>
    </lineage>
</organism>
<dbReference type="OrthoDB" id="4173905at2759"/>
<dbReference type="Gene3D" id="3.40.1180.10">
    <property type="entry name" value="Decaprenyl diphosphate synthase-like"/>
    <property type="match status" value="1"/>
</dbReference>
<dbReference type="Pfam" id="PF01255">
    <property type="entry name" value="Prenyltransf"/>
    <property type="match status" value="1"/>
</dbReference>
<keyword evidence="3" id="KW-1133">Transmembrane helix</keyword>
<dbReference type="EC" id="2.5.1.-" evidence="3"/>
<dbReference type="NCBIfam" id="TIGR00055">
    <property type="entry name" value="uppS"/>
    <property type="match status" value="1"/>
</dbReference>
<dbReference type="SUPFAM" id="SSF64005">
    <property type="entry name" value="Undecaprenyl diphosphate synthase"/>
    <property type="match status" value="1"/>
</dbReference>
<dbReference type="GO" id="GO:0045547">
    <property type="term" value="F:ditrans,polycis-polyprenyl diphosphate synthase [(2E,6E)-farnesyl diphosphate specific] activity"/>
    <property type="evidence" value="ECO:0007669"/>
    <property type="project" value="TreeGrafter"/>
</dbReference>
<dbReference type="EMBL" id="KV918978">
    <property type="protein sequence ID" value="OSX73815.1"/>
    <property type="molecule type" value="Genomic_DNA"/>
</dbReference>
<dbReference type="PANTHER" id="PTHR10291">
    <property type="entry name" value="DEHYDRODOLICHYL DIPHOSPHATE SYNTHASE FAMILY MEMBER"/>
    <property type="match status" value="1"/>
</dbReference>
<keyword evidence="3" id="KW-0472">Membrane</keyword>
<evidence type="ECO:0000256" key="1">
    <source>
        <dbReference type="ARBA" id="ARBA00005432"/>
    </source>
</evidence>
<feature type="transmembrane region" description="Helical" evidence="3">
    <location>
        <begin position="47"/>
        <end position="66"/>
    </location>
</feature>
<accession>A0A1X6NZ47</accession>
<evidence type="ECO:0000256" key="3">
    <source>
        <dbReference type="RuleBase" id="RU363018"/>
    </source>
</evidence>
<dbReference type="CDD" id="cd00475">
    <property type="entry name" value="Cis_IPPS"/>
    <property type="match status" value="1"/>
</dbReference>
<dbReference type="InterPro" id="IPR001441">
    <property type="entry name" value="UPP_synth-like"/>
</dbReference>
<keyword evidence="2 3" id="KW-0808">Transferase</keyword>
<dbReference type="InterPro" id="IPR036424">
    <property type="entry name" value="UPP_synth-like_sf"/>
</dbReference>
<sequence>MATAAAAVTTDSVAALLCASPSPPPPLPPLRPALASAASALALPARLVAAAAAAIAALLAVAHAIAATPAARAVALAALTAAGDVPPHIAMIMDGNRRWARASSLDASAGYPRGSDVLLDTLRSCLALGVATVTVYAFSIENFKRPPAEVDRLMHLATQMLTKMLSHASTIQAYSVRVRVLGDRSLLPPAVRVAAARAEVATRSHTGPTLNIAFAYTSRHEMASAVTTLIAAADAGAIPTNAINSAAVEACLFTGLAYGGGVGADGADGDGLGDVVDLLVRTSGERRLSDFLCWQGGGPCLPSGTCCGLTLRRGSSYALSLPTKLPRG</sequence>
<name>A0A1X6NZ47_PORUM</name>
<dbReference type="GO" id="GO:0005783">
    <property type="term" value="C:endoplasmic reticulum"/>
    <property type="evidence" value="ECO:0007669"/>
    <property type="project" value="TreeGrafter"/>
</dbReference>
<gene>
    <name evidence="4" type="ORF">BU14_0326s0009</name>
</gene>
<dbReference type="AlphaFoldDB" id="A0A1X6NZ47"/>
<dbReference type="SMR" id="A0A1X6NZ47"/>
<evidence type="ECO:0000313" key="4">
    <source>
        <dbReference type="EMBL" id="OSX73815.1"/>
    </source>
</evidence>
<keyword evidence="5" id="KW-1185">Reference proteome</keyword>
<comment type="similarity">
    <text evidence="1 3">Belongs to the UPP synthase family.</text>
</comment>
<protein>
    <recommendedName>
        <fullName evidence="3">Alkyl transferase</fullName>
        <ecNumber evidence="3">2.5.1.-</ecNumber>
    </recommendedName>
</protein>
<proteinExistence type="inferred from homology"/>